<dbReference type="EMBL" id="DQVM01000117">
    <property type="protein sequence ID" value="HIQ30144.1"/>
    <property type="molecule type" value="Genomic_DNA"/>
</dbReference>
<feature type="transmembrane region" description="Helical" evidence="1">
    <location>
        <begin position="12"/>
        <end position="37"/>
    </location>
</feature>
<keyword evidence="1" id="KW-0812">Transmembrane</keyword>
<dbReference type="Proteomes" id="UP000608579">
    <property type="component" value="Unassembled WGS sequence"/>
</dbReference>
<evidence type="ECO:0000313" key="2">
    <source>
        <dbReference type="EMBL" id="HIQ30144.1"/>
    </source>
</evidence>
<organism evidence="2 3">
    <name type="scientific">Caldiarchaeum subterraneum</name>
    <dbReference type="NCBI Taxonomy" id="311458"/>
    <lineage>
        <taxon>Archaea</taxon>
        <taxon>Nitrososphaerota</taxon>
        <taxon>Candidatus Caldarchaeales</taxon>
        <taxon>Candidatus Caldarchaeaceae</taxon>
        <taxon>Candidatus Caldarchaeum</taxon>
    </lineage>
</organism>
<keyword evidence="1" id="KW-1133">Transmembrane helix</keyword>
<protein>
    <submittedName>
        <fullName evidence="2">Uncharacterized protein</fullName>
    </submittedName>
</protein>
<accession>A0A832ZWJ2</accession>
<reference evidence="2" key="1">
    <citation type="journal article" date="2020" name="ISME J.">
        <title>Gammaproteobacteria mediating utilization of methyl-, sulfur- and petroleum organic compounds in deep ocean hydrothermal plumes.</title>
        <authorList>
            <person name="Zhou Z."/>
            <person name="Liu Y."/>
            <person name="Pan J."/>
            <person name="Cron B.R."/>
            <person name="Toner B.M."/>
            <person name="Anantharaman K."/>
            <person name="Breier J.A."/>
            <person name="Dick G.J."/>
            <person name="Li M."/>
        </authorList>
    </citation>
    <scope>NUCLEOTIDE SEQUENCE</scope>
    <source>
        <strain evidence="2">SZUA-1515</strain>
    </source>
</reference>
<name>A0A832ZWJ2_CALS0</name>
<proteinExistence type="predicted"/>
<comment type="caution">
    <text evidence="2">The sequence shown here is derived from an EMBL/GenBank/DDBJ whole genome shotgun (WGS) entry which is preliminary data.</text>
</comment>
<evidence type="ECO:0000256" key="1">
    <source>
        <dbReference type="SAM" id="Phobius"/>
    </source>
</evidence>
<keyword evidence="1" id="KW-0472">Membrane</keyword>
<dbReference type="AlphaFoldDB" id="A0A832ZWJ2"/>
<evidence type="ECO:0000313" key="3">
    <source>
        <dbReference type="Proteomes" id="UP000608579"/>
    </source>
</evidence>
<gene>
    <name evidence="2" type="ORF">EYH45_06235</name>
</gene>
<sequence>MFTVTILSVVSFLLYWFSALTYFTASTALSFLLLLVAHKIGKRRRVFTVAEVMSVKELSIPITFRSRFSGGGRVVLRIYDIQASDRRWMFSFLTPARHEVGESIILLLDWRGRVLATSRGGRGEDIELLEKLR</sequence>